<organism evidence="3 4">
    <name type="scientific">Circinella minor</name>
    <dbReference type="NCBI Taxonomy" id="1195481"/>
    <lineage>
        <taxon>Eukaryota</taxon>
        <taxon>Fungi</taxon>
        <taxon>Fungi incertae sedis</taxon>
        <taxon>Mucoromycota</taxon>
        <taxon>Mucoromycotina</taxon>
        <taxon>Mucoromycetes</taxon>
        <taxon>Mucorales</taxon>
        <taxon>Lichtheimiaceae</taxon>
        <taxon>Circinella</taxon>
    </lineage>
</organism>
<sequence length="211" mass="24641">MNGESDSYKYNFNKSCEAWFNRYKDQEETEEIITPEGCQNFFNDLDVSLDSIYPIIIGWKLNATRMGYFTKEEWMKGLKELEIDSPEKMKNMVPQWYQSIKDDAIFKNLYLYTFGFAKTTGQKSMDVDVAMALWPLLLDTDSYPLIPSFIEFLGSEKPVKVINKDQWSSLLDFCRSVPDDLSNYDSNSSWPVLFDEYVDWKLRNSGDSMVA</sequence>
<accession>A0A8H7RWL4</accession>
<evidence type="ECO:0000259" key="2">
    <source>
        <dbReference type="PROSITE" id="PS51229"/>
    </source>
</evidence>
<dbReference type="GO" id="GO:0005886">
    <property type="term" value="C:plasma membrane"/>
    <property type="evidence" value="ECO:0007669"/>
    <property type="project" value="UniProtKB-ARBA"/>
</dbReference>
<gene>
    <name evidence="3" type="ORF">INT45_006222</name>
</gene>
<dbReference type="InterPro" id="IPR005176">
    <property type="entry name" value="PONY_dom"/>
</dbReference>
<name>A0A8H7RWL4_9FUNG</name>
<dbReference type="FunFam" id="1.10.238.200:FF:000003">
    <property type="entry name" value="DCN1-like protein 3"/>
    <property type="match status" value="1"/>
</dbReference>
<dbReference type="GO" id="GO:0032182">
    <property type="term" value="F:ubiquitin-like protein binding"/>
    <property type="evidence" value="ECO:0007669"/>
    <property type="project" value="TreeGrafter"/>
</dbReference>
<protein>
    <recommendedName>
        <fullName evidence="1">Defective in cullin neddylation protein</fullName>
    </recommendedName>
</protein>
<keyword evidence="4" id="KW-1185">Reference proteome</keyword>
<proteinExistence type="predicted"/>
<dbReference type="GO" id="GO:0097602">
    <property type="term" value="F:cullin family protein binding"/>
    <property type="evidence" value="ECO:0007669"/>
    <property type="project" value="TreeGrafter"/>
</dbReference>
<dbReference type="GO" id="GO:0031624">
    <property type="term" value="F:ubiquitin conjugating enzyme binding"/>
    <property type="evidence" value="ECO:0007669"/>
    <property type="project" value="TreeGrafter"/>
</dbReference>
<reference evidence="3 4" key="1">
    <citation type="submission" date="2020-12" db="EMBL/GenBank/DDBJ databases">
        <title>Metabolic potential, ecology and presence of endohyphal bacteria is reflected in genomic diversity of Mucoromycotina.</title>
        <authorList>
            <person name="Muszewska A."/>
            <person name="Okrasinska A."/>
            <person name="Steczkiewicz K."/>
            <person name="Drgas O."/>
            <person name="Orlowska M."/>
            <person name="Perlinska-Lenart U."/>
            <person name="Aleksandrzak-Piekarczyk T."/>
            <person name="Szatraj K."/>
            <person name="Zielenkiewicz U."/>
            <person name="Pilsyk S."/>
            <person name="Malc E."/>
            <person name="Mieczkowski P."/>
            <person name="Kruszewska J.S."/>
            <person name="Biernat P."/>
            <person name="Pawlowska J."/>
        </authorList>
    </citation>
    <scope>NUCLEOTIDE SEQUENCE [LARGE SCALE GENOMIC DNA]</scope>
    <source>
        <strain evidence="3 4">CBS 142.35</strain>
    </source>
</reference>
<dbReference type="AlphaFoldDB" id="A0A8H7RWL4"/>
<evidence type="ECO:0000313" key="4">
    <source>
        <dbReference type="Proteomes" id="UP000646827"/>
    </source>
</evidence>
<dbReference type="OrthoDB" id="27198at2759"/>
<dbReference type="PANTHER" id="PTHR12281">
    <property type="entry name" value="RP42 RELATED"/>
    <property type="match status" value="1"/>
</dbReference>
<evidence type="ECO:0000256" key="1">
    <source>
        <dbReference type="RuleBase" id="RU410713"/>
    </source>
</evidence>
<dbReference type="Gene3D" id="1.10.238.200">
    <property type="entry name" value="Cullin, PONY binding domain"/>
    <property type="match status" value="1"/>
</dbReference>
<comment type="function">
    <text evidence="1">Neddylation of cullins play an essential role in the regulation of SCF-type complexes activity.</text>
</comment>
<comment type="caution">
    <text evidence="3">The sequence shown here is derived from an EMBL/GenBank/DDBJ whole genome shotgun (WGS) entry which is preliminary data.</text>
</comment>
<dbReference type="PROSITE" id="PS51229">
    <property type="entry name" value="DCUN1"/>
    <property type="match status" value="1"/>
</dbReference>
<dbReference type="Gene3D" id="1.10.238.10">
    <property type="entry name" value="EF-hand"/>
    <property type="match status" value="1"/>
</dbReference>
<dbReference type="Proteomes" id="UP000646827">
    <property type="component" value="Unassembled WGS sequence"/>
</dbReference>
<dbReference type="PANTHER" id="PTHR12281:SF12">
    <property type="entry name" value="DEFECTIVE IN CULLIN NEDDYLATION PROTEIN"/>
    <property type="match status" value="1"/>
</dbReference>
<dbReference type="GO" id="GO:0000151">
    <property type="term" value="C:ubiquitin ligase complex"/>
    <property type="evidence" value="ECO:0007669"/>
    <property type="project" value="TreeGrafter"/>
</dbReference>
<dbReference type="GO" id="GO:0045116">
    <property type="term" value="P:protein neddylation"/>
    <property type="evidence" value="ECO:0007669"/>
    <property type="project" value="TreeGrafter"/>
</dbReference>
<evidence type="ECO:0000313" key="3">
    <source>
        <dbReference type="EMBL" id="KAG2218170.1"/>
    </source>
</evidence>
<dbReference type="InterPro" id="IPR014764">
    <property type="entry name" value="DCN-prot"/>
</dbReference>
<dbReference type="EMBL" id="JAEPRB010000248">
    <property type="protein sequence ID" value="KAG2218170.1"/>
    <property type="molecule type" value="Genomic_DNA"/>
</dbReference>
<dbReference type="InterPro" id="IPR042460">
    <property type="entry name" value="DCN1-like_PONY"/>
</dbReference>
<dbReference type="Pfam" id="PF03556">
    <property type="entry name" value="Cullin_binding"/>
    <property type="match status" value="1"/>
</dbReference>
<feature type="domain" description="DCUN1" evidence="2">
    <location>
        <begin position="11"/>
        <end position="202"/>
    </location>
</feature>